<feature type="domain" description="Putative zinc-finger" evidence="1">
    <location>
        <begin position="3"/>
        <end position="37"/>
    </location>
</feature>
<dbReference type="InterPro" id="IPR027383">
    <property type="entry name" value="Znf_put"/>
</dbReference>
<gene>
    <name evidence="2" type="ORF">SCFA_520025</name>
</gene>
<evidence type="ECO:0000313" key="2">
    <source>
        <dbReference type="EMBL" id="VFU16219.1"/>
    </source>
</evidence>
<dbReference type="AlphaFoldDB" id="A0A485M3B6"/>
<accession>A0A485M3B6</accession>
<dbReference type="Pfam" id="PF13490">
    <property type="entry name" value="zf-HC2"/>
    <property type="match status" value="1"/>
</dbReference>
<dbReference type="EMBL" id="CAADRM010000117">
    <property type="protein sequence ID" value="VFU16219.1"/>
    <property type="molecule type" value="Genomic_DNA"/>
</dbReference>
<organism evidence="2">
    <name type="scientific">anaerobic digester metagenome</name>
    <dbReference type="NCBI Taxonomy" id="1263854"/>
    <lineage>
        <taxon>unclassified sequences</taxon>
        <taxon>metagenomes</taxon>
        <taxon>ecological metagenomes</taxon>
    </lineage>
</organism>
<protein>
    <recommendedName>
        <fullName evidence="1">Putative zinc-finger domain-containing protein</fullName>
    </recommendedName>
</protein>
<evidence type="ECO:0000259" key="1">
    <source>
        <dbReference type="Pfam" id="PF13490"/>
    </source>
</evidence>
<reference evidence="2" key="1">
    <citation type="submission" date="2019-03" db="EMBL/GenBank/DDBJ databases">
        <authorList>
            <person name="Hao L."/>
        </authorList>
    </citation>
    <scope>NUCLEOTIDE SEQUENCE</scope>
</reference>
<sequence>MNCKLCSALFQEFLDNSLSEELIVEVQNHVRACSKCRVSLRTYTVTVTLSRKVDPPCCVSRETLDRLRKIIRENFSKSRGAVV</sequence>
<proteinExistence type="predicted"/>
<name>A0A485M3B6_9ZZZZ</name>